<name>A0A9Q0GQK9_9MAGN</name>
<gene>
    <name evidence="1" type="ORF">NE237_029113</name>
</gene>
<dbReference type="AlphaFoldDB" id="A0A9Q0GQK9"/>
<dbReference type="EMBL" id="JAMYWD010000012">
    <property type="protein sequence ID" value="KAJ4952281.1"/>
    <property type="molecule type" value="Genomic_DNA"/>
</dbReference>
<reference evidence="1" key="1">
    <citation type="journal article" date="2023" name="Plant J.">
        <title>The genome of the king protea, Protea cynaroides.</title>
        <authorList>
            <person name="Chang J."/>
            <person name="Duong T.A."/>
            <person name="Schoeman C."/>
            <person name="Ma X."/>
            <person name="Roodt D."/>
            <person name="Barker N."/>
            <person name="Li Z."/>
            <person name="Van de Peer Y."/>
            <person name="Mizrachi E."/>
        </authorList>
    </citation>
    <scope>NUCLEOTIDE SEQUENCE</scope>
    <source>
        <tissue evidence="1">Young leaves</tissue>
    </source>
</reference>
<sequence>MVHLTLHPISPSLRLQESILQPTGRVTQTALAFCLNFFSIAGQVDFLVKAIGTYVQMVNKSSSPLGLSLSHASLTYLSSLSLPLSVMPLFLCLSYEALHIKLCTDMIKSIGLTKPTPI</sequence>
<evidence type="ECO:0000313" key="2">
    <source>
        <dbReference type="Proteomes" id="UP001141806"/>
    </source>
</evidence>
<dbReference type="Proteomes" id="UP001141806">
    <property type="component" value="Unassembled WGS sequence"/>
</dbReference>
<proteinExistence type="predicted"/>
<organism evidence="1 2">
    <name type="scientific">Protea cynaroides</name>
    <dbReference type="NCBI Taxonomy" id="273540"/>
    <lineage>
        <taxon>Eukaryota</taxon>
        <taxon>Viridiplantae</taxon>
        <taxon>Streptophyta</taxon>
        <taxon>Embryophyta</taxon>
        <taxon>Tracheophyta</taxon>
        <taxon>Spermatophyta</taxon>
        <taxon>Magnoliopsida</taxon>
        <taxon>Proteales</taxon>
        <taxon>Proteaceae</taxon>
        <taxon>Protea</taxon>
    </lineage>
</organism>
<accession>A0A9Q0GQK9</accession>
<keyword evidence="2" id="KW-1185">Reference proteome</keyword>
<protein>
    <submittedName>
        <fullName evidence="1">Uncharacterized protein</fullName>
    </submittedName>
</protein>
<comment type="caution">
    <text evidence="1">The sequence shown here is derived from an EMBL/GenBank/DDBJ whole genome shotgun (WGS) entry which is preliminary data.</text>
</comment>
<evidence type="ECO:0000313" key="1">
    <source>
        <dbReference type="EMBL" id="KAJ4952281.1"/>
    </source>
</evidence>